<name>A0A2K8MKQ5_9SPHN</name>
<dbReference type="OrthoDB" id="7619970at2"/>
<proteinExistence type="predicted"/>
<dbReference type="EMBL" id="CP024923">
    <property type="protein sequence ID" value="ATY34472.1"/>
    <property type="molecule type" value="Genomic_DNA"/>
</dbReference>
<feature type="transmembrane region" description="Helical" evidence="1">
    <location>
        <begin position="42"/>
        <end position="61"/>
    </location>
</feature>
<feature type="transmembrane region" description="Helical" evidence="1">
    <location>
        <begin position="15"/>
        <end position="36"/>
    </location>
</feature>
<dbReference type="AlphaFoldDB" id="A0A2K8MKQ5"/>
<protein>
    <recommendedName>
        <fullName evidence="4">PRC-barrel protein</fullName>
    </recommendedName>
</protein>
<reference evidence="2 3" key="1">
    <citation type="submission" date="2017-11" db="EMBL/GenBank/DDBJ databases">
        <title>Complete genome sequence of Sphingomonas sp. Strain Cra20, a psychrotolerant potential plant growth promoting rhizobacteria.</title>
        <authorList>
            <person name="Luo Y."/>
        </authorList>
    </citation>
    <scope>NUCLEOTIDE SEQUENCE [LARGE SCALE GENOMIC DNA]</scope>
    <source>
        <strain evidence="2 3">Cra20</strain>
    </source>
</reference>
<dbReference type="KEGG" id="sphc:CVN68_06710"/>
<keyword evidence="1" id="KW-0472">Membrane</keyword>
<evidence type="ECO:0000256" key="1">
    <source>
        <dbReference type="SAM" id="Phobius"/>
    </source>
</evidence>
<evidence type="ECO:0000313" key="3">
    <source>
        <dbReference type="Proteomes" id="UP000229081"/>
    </source>
</evidence>
<gene>
    <name evidence="2" type="ORF">CVN68_06710</name>
</gene>
<evidence type="ECO:0000313" key="2">
    <source>
        <dbReference type="EMBL" id="ATY34472.1"/>
    </source>
</evidence>
<keyword evidence="1" id="KW-0812">Transmembrane</keyword>
<keyword evidence="3" id="KW-1185">Reference proteome</keyword>
<keyword evidence="1" id="KW-1133">Transmembrane helix</keyword>
<sequence>MVACFMVSLDLGRRITGWGFALFVASSICWISGALMSGDEALWTQNIVLFGINVFGVYRYLIRKRPPHDAD</sequence>
<organism evidence="2 3">
    <name type="scientific">Sphingomonas psychrotolerans</name>
    <dbReference type="NCBI Taxonomy" id="1327635"/>
    <lineage>
        <taxon>Bacteria</taxon>
        <taxon>Pseudomonadati</taxon>
        <taxon>Pseudomonadota</taxon>
        <taxon>Alphaproteobacteria</taxon>
        <taxon>Sphingomonadales</taxon>
        <taxon>Sphingomonadaceae</taxon>
        <taxon>Sphingomonas</taxon>
    </lineage>
</organism>
<accession>A0A2K8MKQ5</accession>
<evidence type="ECO:0008006" key="4">
    <source>
        <dbReference type="Google" id="ProtNLM"/>
    </source>
</evidence>
<dbReference type="Proteomes" id="UP000229081">
    <property type="component" value="Chromosome"/>
</dbReference>